<evidence type="ECO:0000313" key="2">
    <source>
        <dbReference type="Proteomes" id="UP000470951"/>
    </source>
</evidence>
<reference evidence="1 2" key="1">
    <citation type="submission" date="2020-01" db="EMBL/GenBank/DDBJ databases">
        <title>Insect and environment-associated Actinomycetes.</title>
        <authorList>
            <person name="Currrie C."/>
            <person name="Chevrette M."/>
            <person name="Carlson C."/>
            <person name="Stubbendieck R."/>
            <person name="Wendt-Pienkowski E."/>
        </authorList>
    </citation>
    <scope>NUCLEOTIDE SEQUENCE [LARGE SCALE GENOMIC DNA]</scope>
    <source>
        <strain evidence="1 2">SID7903</strain>
    </source>
</reference>
<accession>A0A7K3R4K1</accession>
<dbReference type="RefSeq" id="WP_164220535.1">
    <property type="nucleotide sequence ID" value="NZ_JAAGMS010000034.1"/>
</dbReference>
<protein>
    <submittedName>
        <fullName evidence="1">Uncharacterized protein</fullName>
    </submittedName>
</protein>
<organism evidence="1 2">
    <name type="scientific">Streptomyces anulatus</name>
    <name type="common">Streptomyces chrysomallus</name>
    <dbReference type="NCBI Taxonomy" id="1892"/>
    <lineage>
        <taxon>Bacteria</taxon>
        <taxon>Bacillati</taxon>
        <taxon>Actinomycetota</taxon>
        <taxon>Actinomycetes</taxon>
        <taxon>Kitasatosporales</taxon>
        <taxon>Streptomycetaceae</taxon>
        <taxon>Streptomyces</taxon>
    </lineage>
</organism>
<evidence type="ECO:0000313" key="1">
    <source>
        <dbReference type="EMBL" id="NEB97022.1"/>
    </source>
</evidence>
<name>A0A7K3R4K1_STRAQ</name>
<dbReference type="Pfam" id="PF19384">
    <property type="entry name" value="DUF5959"/>
    <property type="match status" value="1"/>
</dbReference>
<dbReference type="AlphaFoldDB" id="A0A7K3R4K1"/>
<dbReference type="EMBL" id="JAAGMS010000034">
    <property type="protein sequence ID" value="NEB97022.1"/>
    <property type="molecule type" value="Genomic_DNA"/>
</dbReference>
<gene>
    <name evidence="1" type="ORF">G3I58_03210</name>
</gene>
<comment type="caution">
    <text evidence="1">The sequence shown here is derived from an EMBL/GenBank/DDBJ whole genome shotgun (WGS) entry which is preliminary data.</text>
</comment>
<dbReference type="InterPro" id="IPR046003">
    <property type="entry name" value="DUF5959"/>
</dbReference>
<proteinExistence type="predicted"/>
<sequence>MVEIDNANALELFRFADPAQSVTLRVACDAPMVSGDESYYAAEIAVESGFISGTVGLHISDADLDEWSQCLDALEADEGVEWPPGDRSAWLSVVPEDPLEVTVHDSPSTQIAVQIPVDVPAGWLEENRLRLEHVRKAIAKRSPTVVGPTGHPVSDDH</sequence>
<dbReference type="Proteomes" id="UP000470951">
    <property type="component" value="Unassembled WGS sequence"/>
</dbReference>